<comment type="caution">
    <text evidence="1">The sequence shown here is derived from an EMBL/GenBank/DDBJ whole genome shotgun (WGS) entry which is preliminary data.</text>
</comment>
<dbReference type="EMBL" id="JAAIKB010000013">
    <property type="protein sequence ID" value="NGM23228.1"/>
    <property type="molecule type" value="Genomic_DNA"/>
</dbReference>
<reference evidence="1 2" key="1">
    <citation type="submission" date="2020-02" db="EMBL/GenBank/DDBJ databases">
        <authorList>
            <person name="Kim H.M."/>
            <person name="Jeon C.O."/>
        </authorList>
    </citation>
    <scope>NUCLEOTIDE SEQUENCE [LARGE SCALE GENOMIC DNA]</scope>
    <source>
        <strain evidence="1 2">PeD5</strain>
    </source>
</reference>
<protein>
    <submittedName>
        <fullName evidence="1">Uncharacterized protein</fullName>
    </submittedName>
</protein>
<reference evidence="1 2" key="2">
    <citation type="submission" date="2020-03" db="EMBL/GenBank/DDBJ databases">
        <title>Roseomonas stagni sp. nov., isolated from pond water in Japan.</title>
        <authorList>
            <person name="Furuhata K."/>
            <person name="Miyamoto H."/>
            <person name="Goto K."/>
        </authorList>
    </citation>
    <scope>NUCLEOTIDE SEQUENCE [LARGE SCALE GENOMIC DNA]</scope>
    <source>
        <strain evidence="1 2">PeD5</strain>
    </source>
</reference>
<evidence type="ECO:0000313" key="1">
    <source>
        <dbReference type="EMBL" id="NGM23228.1"/>
    </source>
</evidence>
<keyword evidence="2" id="KW-1185">Reference proteome</keyword>
<organism evidence="1 2">
    <name type="scientific">Falsiroseomonas algicola</name>
    <dbReference type="NCBI Taxonomy" id="2716930"/>
    <lineage>
        <taxon>Bacteria</taxon>
        <taxon>Pseudomonadati</taxon>
        <taxon>Pseudomonadota</taxon>
        <taxon>Alphaproteobacteria</taxon>
        <taxon>Acetobacterales</taxon>
        <taxon>Roseomonadaceae</taxon>
        <taxon>Falsiroseomonas</taxon>
    </lineage>
</organism>
<dbReference type="RefSeq" id="WP_164697137.1">
    <property type="nucleotide sequence ID" value="NZ_JAAIKB010000013.1"/>
</dbReference>
<name>A0A6M1LS03_9PROT</name>
<proteinExistence type="predicted"/>
<dbReference type="Proteomes" id="UP000475385">
    <property type="component" value="Unassembled WGS sequence"/>
</dbReference>
<sequence>MAIVLSYRTGAALSYTPMPALPKDASPEAAAAMTVFAAAAGAELEEGLERGAPYATLEGDRVVWVHPDGSRRLAANPASPKA</sequence>
<accession>A0A6M1LS03</accession>
<dbReference type="AlphaFoldDB" id="A0A6M1LS03"/>
<evidence type="ECO:0000313" key="2">
    <source>
        <dbReference type="Proteomes" id="UP000475385"/>
    </source>
</evidence>
<gene>
    <name evidence="1" type="ORF">G3576_24660</name>
</gene>